<reference evidence="1 2" key="1">
    <citation type="submission" date="2016-06" db="EMBL/GenBank/DDBJ databases">
        <authorList>
            <person name="Kjaerup R.B."/>
            <person name="Dalgaard T.S."/>
            <person name="Juul-Madsen H.R."/>
        </authorList>
    </citation>
    <scope>NUCLEOTIDE SEQUENCE [LARGE SCALE GENOMIC DNA]</scope>
    <source>
        <strain evidence="1 2">1245752.6</strain>
    </source>
</reference>
<protein>
    <recommendedName>
        <fullName evidence="3">DUF559 domain-containing protein</fullName>
    </recommendedName>
</protein>
<gene>
    <name evidence="1" type="ORF">A9W98_24555</name>
</gene>
<dbReference type="EMBL" id="MAEM01000360">
    <property type="protein sequence ID" value="OBS00535.1"/>
    <property type="molecule type" value="Genomic_DNA"/>
</dbReference>
<accession>A0A1A6BDZ0</accession>
<name>A0A1A6BDZ0_MYCGO</name>
<comment type="caution">
    <text evidence="1">The sequence shown here is derived from an EMBL/GenBank/DDBJ whole genome shotgun (WGS) entry which is preliminary data.</text>
</comment>
<dbReference type="InterPro" id="IPR011335">
    <property type="entry name" value="Restrct_endonuc-II-like"/>
</dbReference>
<organism evidence="1 2">
    <name type="scientific">Mycobacterium gordonae</name>
    <dbReference type="NCBI Taxonomy" id="1778"/>
    <lineage>
        <taxon>Bacteria</taxon>
        <taxon>Bacillati</taxon>
        <taxon>Actinomycetota</taxon>
        <taxon>Actinomycetes</taxon>
        <taxon>Mycobacteriales</taxon>
        <taxon>Mycobacteriaceae</taxon>
        <taxon>Mycobacterium</taxon>
    </lineage>
</organism>
<dbReference type="AlphaFoldDB" id="A0A1A6BDZ0"/>
<dbReference type="RefSeq" id="WP_065135160.1">
    <property type="nucleotide sequence ID" value="NZ_JANFXG010000019.1"/>
</dbReference>
<evidence type="ECO:0000313" key="2">
    <source>
        <dbReference type="Proteomes" id="UP000093757"/>
    </source>
</evidence>
<dbReference type="Gene3D" id="3.40.960.10">
    <property type="entry name" value="VSR Endonuclease"/>
    <property type="match status" value="1"/>
</dbReference>
<evidence type="ECO:0008006" key="3">
    <source>
        <dbReference type="Google" id="ProtNLM"/>
    </source>
</evidence>
<dbReference type="OrthoDB" id="4390288at2"/>
<sequence>MRAEPSFPFLGSEAVTSGTLRRHQLRSRYRAVLPDVYVPRDEVLMLRQRTVAAWLWSRRKGVIAGLSASAWHGSKWVDENVPIELIWRNARPPRGIRTYDMQLLPDERVVSAGLPITTAQRTAYDIGRRKPRDSAVANLDALMRATAITADEVYAVAERHRGTRGLRQLEAVLTLVDVGSQSPKETWLRLLLMSAGLPRPTTQIRVTTPHGQVYYLDLGWPELMVAVEYDGEHHRIDRWQYTKDIRRSETLERLGWIVIRVTVTERPTNIVTRVRGALADRAASLRWGHRG</sequence>
<dbReference type="SUPFAM" id="SSF52980">
    <property type="entry name" value="Restriction endonuclease-like"/>
    <property type="match status" value="1"/>
</dbReference>
<evidence type="ECO:0000313" key="1">
    <source>
        <dbReference type="EMBL" id="OBS00535.1"/>
    </source>
</evidence>
<proteinExistence type="predicted"/>
<dbReference type="Proteomes" id="UP000093757">
    <property type="component" value="Unassembled WGS sequence"/>
</dbReference>